<keyword evidence="7" id="KW-0998">Cell outer membrane</keyword>
<dbReference type="InterPro" id="IPR003423">
    <property type="entry name" value="OMP_efflux"/>
</dbReference>
<evidence type="ECO:0000256" key="1">
    <source>
        <dbReference type="ARBA" id="ARBA00004442"/>
    </source>
</evidence>
<comment type="subcellular location">
    <subcellularLocation>
        <location evidence="1">Cell outer membrane</location>
    </subcellularLocation>
</comment>
<accession>A0A1M5WZC8</accession>
<dbReference type="OrthoDB" id="9811587at2"/>
<protein>
    <submittedName>
        <fullName evidence="8">Outer membrane protein TolC</fullName>
    </submittedName>
</protein>
<gene>
    <name evidence="8" type="ORF">SAMN05444281_2780</name>
</gene>
<keyword evidence="6" id="KW-0472">Membrane</keyword>
<dbReference type="GO" id="GO:0009279">
    <property type="term" value="C:cell outer membrane"/>
    <property type="evidence" value="ECO:0007669"/>
    <property type="project" value="UniProtKB-SubCell"/>
</dbReference>
<keyword evidence="9" id="KW-1185">Reference proteome</keyword>
<dbReference type="GO" id="GO:0015288">
    <property type="term" value="F:porin activity"/>
    <property type="evidence" value="ECO:0007669"/>
    <property type="project" value="TreeGrafter"/>
</dbReference>
<dbReference type="STRING" id="1195760.SAMN05444281_2780"/>
<keyword evidence="3" id="KW-0813">Transport</keyword>
<evidence type="ECO:0000256" key="4">
    <source>
        <dbReference type="ARBA" id="ARBA00022452"/>
    </source>
</evidence>
<evidence type="ECO:0000256" key="5">
    <source>
        <dbReference type="ARBA" id="ARBA00022692"/>
    </source>
</evidence>
<evidence type="ECO:0000256" key="3">
    <source>
        <dbReference type="ARBA" id="ARBA00022448"/>
    </source>
</evidence>
<sequence>MEIRLLLMRESILQLFLLFFVFSFYPVFSQESWTMDGCIAYALAHNLEQQNQTYNAAIEKEQWQQAKRDLIPQVYVGLPSYTINYGRSLDQLTNTFYDTKTVSGLNGGLSTSIVLFESFKRWNTLSYKKIQFESSKQTILQYKYDLAFRVMTLFNDVLFYQGNLEIVLDQQAMNKLSFKRITSEVKLGLKAKSDLYEIEATVSEDDFNVLQSKNRLKEAKLALLQEMNLEQDDIVLSAVLEEKTATFSEAPFVIETLFNKAQQSLPSFQIKKFRIESAEKYLAITRASLLPRLSLNAGINSGYSRNRVDALGNQIQFWEQLRANTNKYISLSLNIPIFNNGRNWSSTKIAKINLQKTKVQLKQETQTVYKEIQKLIQKNKALLAEKQLNVKKIKSKELAFTIAQKKYKRDLITLYEMQSASNAYTKAKMEQLQIKIQLSIQKKTLDFYNGTFILPISNTTAAHGY</sequence>
<dbReference type="Gene3D" id="1.20.1600.10">
    <property type="entry name" value="Outer membrane efflux proteins (OEP)"/>
    <property type="match status" value="1"/>
</dbReference>
<evidence type="ECO:0000313" key="8">
    <source>
        <dbReference type="EMBL" id="SHH93035.1"/>
    </source>
</evidence>
<name>A0A1M5WZC8_9FLAO</name>
<dbReference type="PANTHER" id="PTHR30026:SF20">
    <property type="entry name" value="OUTER MEMBRANE PROTEIN TOLC"/>
    <property type="match status" value="1"/>
</dbReference>
<evidence type="ECO:0000256" key="6">
    <source>
        <dbReference type="ARBA" id="ARBA00023136"/>
    </source>
</evidence>
<keyword evidence="4" id="KW-1134">Transmembrane beta strand</keyword>
<dbReference type="GO" id="GO:0015562">
    <property type="term" value="F:efflux transmembrane transporter activity"/>
    <property type="evidence" value="ECO:0007669"/>
    <property type="project" value="InterPro"/>
</dbReference>
<dbReference type="PANTHER" id="PTHR30026">
    <property type="entry name" value="OUTER MEMBRANE PROTEIN TOLC"/>
    <property type="match status" value="1"/>
</dbReference>
<dbReference type="InterPro" id="IPR051906">
    <property type="entry name" value="TolC-like"/>
</dbReference>
<keyword evidence="5" id="KW-0812">Transmembrane</keyword>
<proteinExistence type="inferred from homology"/>
<dbReference type="RefSeq" id="WP_073122578.1">
    <property type="nucleotide sequence ID" value="NZ_BMEN01000008.1"/>
</dbReference>
<evidence type="ECO:0000313" key="9">
    <source>
        <dbReference type="Proteomes" id="UP000184109"/>
    </source>
</evidence>
<dbReference type="AlphaFoldDB" id="A0A1M5WZC8"/>
<evidence type="ECO:0000256" key="7">
    <source>
        <dbReference type="ARBA" id="ARBA00023237"/>
    </source>
</evidence>
<comment type="similarity">
    <text evidence="2">Belongs to the outer membrane factor (OMF) (TC 1.B.17) family.</text>
</comment>
<dbReference type="EMBL" id="FQXQ01000008">
    <property type="protein sequence ID" value="SHH93035.1"/>
    <property type="molecule type" value="Genomic_DNA"/>
</dbReference>
<dbReference type="GO" id="GO:1990281">
    <property type="term" value="C:efflux pump complex"/>
    <property type="evidence" value="ECO:0007669"/>
    <property type="project" value="TreeGrafter"/>
</dbReference>
<evidence type="ECO:0000256" key="2">
    <source>
        <dbReference type="ARBA" id="ARBA00007613"/>
    </source>
</evidence>
<dbReference type="Proteomes" id="UP000184109">
    <property type="component" value="Unassembled WGS sequence"/>
</dbReference>
<dbReference type="Pfam" id="PF02321">
    <property type="entry name" value="OEP"/>
    <property type="match status" value="1"/>
</dbReference>
<dbReference type="SUPFAM" id="SSF56954">
    <property type="entry name" value="Outer membrane efflux proteins (OEP)"/>
    <property type="match status" value="1"/>
</dbReference>
<organism evidence="8 9">
    <name type="scientific">Wenyingzhuangia marina</name>
    <dbReference type="NCBI Taxonomy" id="1195760"/>
    <lineage>
        <taxon>Bacteria</taxon>
        <taxon>Pseudomonadati</taxon>
        <taxon>Bacteroidota</taxon>
        <taxon>Flavobacteriia</taxon>
        <taxon>Flavobacteriales</taxon>
        <taxon>Flavobacteriaceae</taxon>
        <taxon>Wenyingzhuangia</taxon>
    </lineage>
</organism>
<reference evidence="9" key="1">
    <citation type="submission" date="2016-11" db="EMBL/GenBank/DDBJ databases">
        <authorList>
            <person name="Varghese N."/>
            <person name="Submissions S."/>
        </authorList>
    </citation>
    <scope>NUCLEOTIDE SEQUENCE [LARGE SCALE GENOMIC DNA]</scope>
    <source>
        <strain evidence="9">DSM 100572</strain>
    </source>
</reference>